<dbReference type="CDD" id="cd06259">
    <property type="entry name" value="YdcF-like"/>
    <property type="match status" value="1"/>
</dbReference>
<evidence type="ECO:0000313" key="2">
    <source>
        <dbReference type="EMBL" id="SFZ90167.1"/>
    </source>
</evidence>
<sequence>MKSKKRKIIFLLLALPILLIFISNYSIKRYAINKTFSDSSKIKKNKVGLVLGTAKLLNDGRINLYFKYRIDATIELYKKGKIDFILISGDNGNKNYDEPTDFKKELISKGIPESKIFLDYAGFRTLDSVVRCKEVFGQNSITIISQKFHNERAIYLANKNEIEAIGFNARDVSGSYGIKVKIREYLARTKVFVDIILGVKPKFLGEKVEII</sequence>
<organism evidence="2 3">
    <name type="scientific">Flaviramulus basaltis</name>
    <dbReference type="NCBI Taxonomy" id="369401"/>
    <lineage>
        <taxon>Bacteria</taxon>
        <taxon>Pseudomonadati</taxon>
        <taxon>Bacteroidota</taxon>
        <taxon>Flavobacteriia</taxon>
        <taxon>Flavobacteriales</taxon>
        <taxon>Flavobacteriaceae</taxon>
        <taxon>Flaviramulus</taxon>
    </lineage>
</organism>
<dbReference type="GO" id="GO:0005886">
    <property type="term" value="C:plasma membrane"/>
    <property type="evidence" value="ECO:0007669"/>
    <property type="project" value="TreeGrafter"/>
</dbReference>
<evidence type="ECO:0000313" key="3">
    <source>
        <dbReference type="Proteomes" id="UP000182544"/>
    </source>
</evidence>
<dbReference type="Pfam" id="PF02698">
    <property type="entry name" value="DUF218"/>
    <property type="match status" value="1"/>
</dbReference>
<name>A0A1K2ICP6_9FLAO</name>
<dbReference type="Proteomes" id="UP000182544">
    <property type="component" value="Unassembled WGS sequence"/>
</dbReference>
<dbReference type="AlphaFoldDB" id="A0A1K2ICP6"/>
<dbReference type="InterPro" id="IPR051599">
    <property type="entry name" value="Cell_Envelope_Assoc"/>
</dbReference>
<reference evidence="2 3" key="1">
    <citation type="submission" date="2016-10" db="EMBL/GenBank/DDBJ databases">
        <authorList>
            <person name="de Groot N.N."/>
        </authorList>
    </citation>
    <scope>NUCLEOTIDE SEQUENCE [LARGE SCALE GENOMIC DNA]</scope>
    <source>
        <strain evidence="2 3">DSM 18180</strain>
    </source>
</reference>
<dbReference type="PANTHER" id="PTHR30336">
    <property type="entry name" value="INNER MEMBRANE PROTEIN, PROBABLE PERMEASE"/>
    <property type="match status" value="1"/>
</dbReference>
<dbReference type="OrthoDB" id="9782395at2"/>
<keyword evidence="3" id="KW-1185">Reference proteome</keyword>
<accession>A0A1K2ICP6</accession>
<proteinExistence type="predicted"/>
<feature type="domain" description="DUF218" evidence="1">
    <location>
        <begin position="49"/>
        <end position="169"/>
    </location>
</feature>
<protein>
    <submittedName>
        <fullName evidence="2">SanA protein</fullName>
    </submittedName>
</protein>
<evidence type="ECO:0000259" key="1">
    <source>
        <dbReference type="Pfam" id="PF02698"/>
    </source>
</evidence>
<gene>
    <name evidence="2" type="ORF">SAMN05428642_101778</name>
</gene>
<dbReference type="RefSeq" id="WP_072400418.1">
    <property type="nucleotide sequence ID" value="NZ_FPKV01000001.1"/>
</dbReference>
<dbReference type="PANTHER" id="PTHR30336:SF6">
    <property type="entry name" value="INTEGRAL MEMBRANE PROTEIN"/>
    <property type="match status" value="1"/>
</dbReference>
<dbReference type="InterPro" id="IPR003848">
    <property type="entry name" value="DUF218"/>
</dbReference>
<dbReference type="EMBL" id="FPKV01000001">
    <property type="protein sequence ID" value="SFZ90167.1"/>
    <property type="molecule type" value="Genomic_DNA"/>
</dbReference>